<keyword evidence="2" id="KW-0969">Cilium</keyword>
<dbReference type="InterPro" id="IPR009420">
    <property type="entry name" value="FlhE"/>
</dbReference>
<reference evidence="2 3" key="1">
    <citation type="submission" date="2018-11" db="EMBL/GenBank/DDBJ databases">
        <title>Whole genome sequencing of Pantoea sp. RIT388.</title>
        <authorList>
            <person name="Gan H.M."/>
            <person name="Hudson A.O."/>
        </authorList>
    </citation>
    <scope>NUCLEOTIDE SEQUENCE [LARGE SCALE GENOMIC DNA]</scope>
    <source>
        <strain evidence="2 3">RIT388</strain>
    </source>
</reference>
<feature type="chain" id="PRO_5018124320" evidence="1">
    <location>
        <begin position="18"/>
        <end position="133"/>
    </location>
</feature>
<organism evidence="2 3">
    <name type="scientific">Candidatus Pantoea deserta</name>
    <dbReference type="NCBI Taxonomy" id="1869313"/>
    <lineage>
        <taxon>Bacteria</taxon>
        <taxon>Pseudomonadati</taxon>
        <taxon>Pseudomonadota</taxon>
        <taxon>Gammaproteobacteria</taxon>
        <taxon>Enterobacterales</taxon>
        <taxon>Erwiniaceae</taxon>
        <taxon>Pantoea</taxon>
    </lineage>
</organism>
<protein>
    <submittedName>
        <fullName evidence="2">Flagellar protein FlhE</fullName>
    </submittedName>
</protein>
<proteinExistence type="predicted"/>
<sequence length="133" mass="14110">MKWLSLTFLFASLTAHALSGSWSDSSAGGSVSVGKQILVSRPLNAPGDLPASAVVTRLAWRIELLSPPPPGLRIKLCTSAICFPLAGLSGVKQVPIALSAKNRFRFVYSVESRGTLSPALQVVSNRLTLNYST</sequence>
<dbReference type="Pfam" id="PF06366">
    <property type="entry name" value="FlhE"/>
    <property type="match status" value="1"/>
</dbReference>
<dbReference type="OrthoDB" id="6521367at2"/>
<keyword evidence="3" id="KW-1185">Reference proteome</keyword>
<evidence type="ECO:0000313" key="3">
    <source>
        <dbReference type="Proteomes" id="UP000281332"/>
    </source>
</evidence>
<dbReference type="AlphaFoldDB" id="A0A3N4PYP7"/>
<accession>A0A3N4PYP7</accession>
<dbReference type="EMBL" id="RMVG01000001">
    <property type="protein sequence ID" value="RPE04624.1"/>
    <property type="molecule type" value="Genomic_DNA"/>
</dbReference>
<name>A0A3N4PYP7_9GAMM</name>
<evidence type="ECO:0000256" key="1">
    <source>
        <dbReference type="SAM" id="SignalP"/>
    </source>
</evidence>
<dbReference type="RefSeq" id="WP_123798278.1">
    <property type="nucleotide sequence ID" value="NZ_RMVG01000001.1"/>
</dbReference>
<gene>
    <name evidence="2" type="ORF">BBB56_01970</name>
</gene>
<keyword evidence="1" id="KW-0732">Signal</keyword>
<comment type="caution">
    <text evidence="2">The sequence shown here is derived from an EMBL/GenBank/DDBJ whole genome shotgun (WGS) entry which is preliminary data.</text>
</comment>
<evidence type="ECO:0000313" key="2">
    <source>
        <dbReference type="EMBL" id="RPE04624.1"/>
    </source>
</evidence>
<keyword evidence="2" id="KW-0282">Flagellum</keyword>
<dbReference type="Proteomes" id="UP000281332">
    <property type="component" value="Unassembled WGS sequence"/>
</dbReference>
<feature type="signal peptide" evidence="1">
    <location>
        <begin position="1"/>
        <end position="17"/>
    </location>
</feature>
<keyword evidence="2" id="KW-0966">Cell projection</keyword>